<dbReference type="Pfam" id="PF21351">
    <property type="entry name" value="TetR_C_41"/>
    <property type="match status" value="1"/>
</dbReference>
<keyword evidence="2" id="KW-0238">DNA-binding</keyword>
<keyword evidence="1" id="KW-0805">Transcription regulation</keyword>
<keyword evidence="3" id="KW-0804">Transcription</keyword>
<evidence type="ECO:0000256" key="3">
    <source>
        <dbReference type="ARBA" id="ARBA00023163"/>
    </source>
</evidence>
<dbReference type="PROSITE" id="PS50977">
    <property type="entry name" value="HTH_TETR_2"/>
    <property type="match status" value="1"/>
</dbReference>
<reference evidence="5" key="1">
    <citation type="submission" date="2020-05" db="EMBL/GenBank/DDBJ databases">
        <authorList>
            <person name="Chiriac C."/>
            <person name="Salcher M."/>
            <person name="Ghai R."/>
            <person name="Kavagutti S V."/>
        </authorList>
    </citation>
    <scope>NUCLEOTIDE SEQUENCE</scope>
</reference>
<evidence type="ECO:0000256" key="2">
    <source>
        <dbReference type="ARBA" id="ARBA00023125"/>
    </source>
</evidence>
<dbReference type="PANTHER" id="PTHR30055">
    <property type="entry name" value="HTH-TYPE TRANSCRIPTIONAL REGULATOR RUTR"/>
    <property type="match status" value="1"/>
</dbReference>
<dbReference type="EMBL" id="CAEZSF010000006">
    <property type="protein sequence ID" value="CAB4530041.1"/>
    <property type="molecule type" value="Genomic_DNA"/>
</dbReference>
<evidence type="ECO:0000256" key="1">
    <source>
        <dbReference type="ARBA" id="ARBA00023015"/>
    </source>
</evidence>
<dbReference type="InterPro" id="IPR001647">
    <property type="entry name" value="HTH_TetR"/>
</dbReference>
<protein>
    <submittedName>
        <fullName evidence="5">Unannotated protein</fullName>
    </submittedName>
</protein>
<evidence type="ECO:0000259" key="4">
    <source>
        <dbReference type="PROSITE" id="PS50977"/>
    </source>
</evidence>
<dbReference type="InterPro" id="IPR050109">
    <property type="entry name" value="HTH-type_TetR-like_transc_reg"/>
</dbReference>
<dbReference type="Gene3D" id="1.10.357.10">
    <property type="entry name" value="Tetracycline Repressor, domain 2"/>
    <property type="match status" value="1"/>
</dbReference>
<sequence length="194" mass="20678">MRRTAADAEITRQELIAGARACFGRDGYAGTQPAEVAEQCGVTRGAIYHHFGSKAGLFEAVLIQLSEELDAAVTAAAAKATDTRSALLAGSTACIKFMGRPEYRQIVVEDGPAVLGLQRWYEIDRSIGLSTMEFTLDLLEARGELAIPASPGLARGLFGALTELGLAYSRSELKLNEATEAFVQLINQLGVRSG</sequence>
<dbReference type="SUPFAM" id="SSF46689">
    <property type="entry name" value="Homeodomain-like"/>
    <property type="match status" value="1"/>
</dbReference>
<evidence type="ECO:0000313" key="5">
    <source>
        <dbReference type="EMBL" id="CAB4530041.1"/>
    </source>
</evidence>
<accession>A0A6J6ATT6</accession>
<name>A0A6J6ATT6_9ZZZZ</name>
<dbReference type="PANTHER" id="PTHR30055:SF234">
    <property type="entry name" value="HTH-TYPE TRANSCRIPTIONAL REGULATOR BETI"/>
    <property type="match status" value="1"/>
</dbReference>
<gene>
    <name evidence="5" type="ORF">UFOPK1358_00137</name>
</gene>
<dbReference type="AlphaFoldDB" id="A0A6J6ATT6"/>
<dbReference type="GO" id="GO:0003700">
    <property type="term" value="F:DNA-binding transcription factor activity"/>
    <property type="evidence" value="ECO:0007669"/>
    <property type="project" value="TreeGrafter"/>
</dbReference>
<feature type="domain" description="HTH tetR-type" evidence="4">
    <location>
        <begin position="9"/>
        <end position="69"/>
    </location>
</feature>
<dbReference type="InterPro" id="IPR049484">
    <property type="entry name" value="Rv0078-like_C"/>
</dbReference>
<proteinExistence type="predicted"/>
<organism evidence="5">
    <name type="scientific">freshwater metagenome</name>
    <dbReference type="NCBI Taxonomy" id="449393"/>
    <lineage>
        <taxon>unclassified sequences</taxon>
        <taxon>metagenomes</taxon>
        <taxon>ecological metagenomes</taxon>
    </lineage>
</organism>
<dbReference type="GO" id="GO:0000976">
    <property type="term" value="F:transcription cis-regulatory region binding"/>
    <property type="evidence" value="ECO:0007669"/>
    <property type="project" value="TreeGrafter"/>
</dbReference>
<dbReference type="InterPro" id="IPR009057">
    <property type="entry name" value="Homeodomain-like_sf"/>
</dbReference>
<dbReference type="Pfam" id="PF00440">
    <property type="entry name" value="TetR_N"/>
    <property type="match status" value="1"/>
</dbReference>
<dbReference type="PRINTS" id="PR00455">
    <property type="entry name" value="HTHTETR"/>
</dbReference>